<dbReference type="InterPro" id="IPR027417">
    <property type="entry name" value="P-loop_NTPase"/>
</dbReference>
<evidence type="ECO:0000313" key="4">
    <source>
        <dbReference type="Proteomes" id="UP001597459"/>
    </source>
</evidence>
<accession>A0ABW5N4W2</accession>
<dbReference type="PANTHER" id="PTHR43603:SF1">
    <property type="entry name" value="ZINC-REGULATED GTPASE METALLOPROTEIN ACTIVATOR 1"/>
    <property type="match status" value="1"/>
</dbReference>
<evidence type="ECO:0000259" key="2">
    <source>
        <dbReference type="SMART" id="SM00833"/>
    </source>
</evidence>
<organism evidence="3 4">
    <name type="scientific">Aquimarina hainanensis</name>
    <dbReference type="NCBI Taxonomy" id="1578017"/>
    <lineage>
        <taxon>Bacteria</taxon>
        <taxon>Pseudomonadati</taxon>
        <taxon>Bacteroidota</taxon>
        <taxon>Flavobacteriia</taxon>
        <taxon>Flavobacteriales</taxon>
        <taxon>Flavobacteriaceae</taxon>
        <taxon>Aquimarina</taxon>
    </lineage>
</organism>
<proteinExistence type="predicted"/>
<evidence type="ECO:0000256" key="1">
    <source>
        <dbReference type="ARBA" id="ARBA00045658"/>
    </source>
</evidence>
<comment type="caution">
    <text evidence="3">The sequence shown here is derived from an EMBL/GenBank/DDBJ whole genome shotgun (WGS) entry which is preliminary data.</text>
</comment>
<dbReference type="Pfam" id="PF02492">
    <property type="entry name" value="cobW"/>
    <property type="match status" value="1"/>
</dbReference>
<sequence length="401" mass="45563">MSTSEKVPVVILNGFLGSGKTTLFRSLLSQSKKKNIAACAIVNDMSELDVDGELLGYTDLVEDDSSTLESIHSCVLSSKTGIKKLDQAIHKLLSKQNPELIIIETSGSCHPMPLIKYFKGQTKVRLTGVFALVDSLMLAHDFNYGATLIPQMQQNLMEGKRDPINLLVEQILFCSHLILTKADRIEKNKLQDIATYIQEINPLASTHSVLFGKLAIESLFELEPYNYFQVAQLIEEITPILESEEQADRPYDLVTKVIRDDRPFHPKRLWDICHQYLDKRIYRSKGFFWLASRDKHSLLWNQAAGGISLELIGSWRSGVVEDENHGLSEMEIKLLKEKLAKESGRFGDRHCDLTVIGNKTQVNQFTDKLKSCFLTDKEIALWRDGYEFEDPWPTNIVKMVN</sequence>
<feature type="domain" description="CobW C-terminal" evidence="2">
    <location>
        <begin position="253"/>
        <end position="373"/>
    </location>
</feature>
<dbReference type="SMART" id="SM00833">
    <property type="entry name" value="CobW_C"/>
    <property type="match status" value="1"/>
</dbReference>
<dbReference type="InterPro" id="IPR011629">
    <property type="entry name" value="CobW-like_C"/>
</dbReference>
<dbReference type="InterPro" id="IPR003495">
    <property type="entry name" value="CobW/HypB/UreG_nucleotide-bd"/>
</dbReference>
<dbReference type="RefSeq" id="WP_378255756.1">
    <property type="nucleotide sequence ID" value="NZ_JBHSJV010000001.1"/>
</dbReference>
<keyword evidence="4" id="KW-1185">Reference proteome</keyword>
<dbReference type="PANTHER" id="PTHR43603">
    <property type="entry name" value="COBW DOMAIN-CONTAINING PROTEIN DDB_G0274527"/>
    <property type="match status" value="1"/>
</dbReference>
<evidence type="ECO:0000313" key="3">
    <source>
        <dbReference type="EMBL" id="MFD2590129.1"/>
    </source>
</evidence>
<dbReference type="Proteomes" id="UP001597459">
    <property type="component" value="Unassembled WGS sequence"/>
</dbReference>
<dbReference type="Pfam" id="PF07683">
    <property type="entry name" value="CobW_C"/>
    <property type="match status" value="1"/>
</dbReference>
<gene>
    <name evidence="3" type="ORF">ACFSTE_04755</name>
</gene>
<dbReference type="InterPro" id="IPR051927">
    <property type="entry name" value="Zn_Chap_cDPG_Synth"/>
</dbReference>
<name>A0ABW5N4W2_9FLAO</name>
<protein>
    <submittedName>
        <fullName evidence="3">CobW family GTP-binding protein</fullName>
    </submittedName>
</protein>
<reference evidence="4" key="1">
    <citation type="journal article" date="2019" name="Int. J. Syst. Evol. Microbiol.">
        <title>The Global Catalogue of Microorganisms (GCM) 10K type strain sequencing project: providing services to taxonomists for standard genome sequencing and annotation.</title>
        <authorList>
            <consortium name="The Broad Institute Genomics Platform"/>
            <consortium name="The Broad Institute Genome Sequencing Center for Infectious Disease"/>
            <person name="Wu L."/>
            <person name="Ma J."/>
        </authorList>
    </citation>
    <scope>NUCLEOTIDE SEQUENCE [LARGE SCALE GENOMIC DNA]</scope>
    <source>
        <strain evidence="4">KCTC 42423</strain>
    </source>
</reference>
<dbReference type="Gene3D" id="3.40.50.300">
    <property type="entry name" value="P-loop containing nucleotide triphosphate hydrolases"/>
    <property type="match status" value="1"/>
</dbReference>
<dbReference type="SUPFAM" id="SSF52540">
    <property type="entry name" value="P-loop containing nucleoside triphosphate hydrolases"/>
    <property type="match status" value="1"/>
</dbReference>
<dbReference type="EMBL" id="JBHULX010000003">
    <property type="protein sequence ID" value="MFD2590129.1"/>
    <property type="molecule type" value="Genomic_DNA"/>
</dbReference>
<comment type="function">
    <text evidence="1">Zinc chaperone that directly transfers zinc cofactor to target proteins, thereby activating them. Zinc is transferred from the CXCC motif in the GTPase domain to the zinc binding site in target proteins in a process requiring GTP hydrolysis.</text>
</comment>